<protein>
    <recommendedName>
        <fullName evidence="3">AhpC/TSA family protein</fullName>
    </recommendedName>
</protein>
<accession>A0ABV5GJM3</accession>
<sequence>MFFGIILFFSKVGINTTFPSGDLDVNGSSLRVISLAGETITRIDSGDYRVVFFFTMSVAIV</sequence>
<comment type="caution">
    <text evidence="1">The sequence shown here is derived from an EMBL/GenBank/DDBJ whole genome shotgun (WGS) entry which is preliminary data.</text>
</comment>
<evidence type="ECO:0000313" key="1">
    <source>
        <dbReference type="EMBL" id="MFB9095564.1"/>
    </source>
</evidence>
<dbReference type="RefSeq" id="WP_265210651.1">
    <property type="nucleotide sequence ID" value="NZ_CP091285.1"/>
</dbReference>
<evidence type="ECO:0000313" key="2">
    <source>
        <dbReference type="Proteomes" id="UP001589607"/>
    </source>
</evidence>
<proteinExistence type="predicted"/>
<name>A0ABV5GJM3_9FLAO</name>
<reference evidence="1 2" key="1">
    <citation type="submission" date="2024-09" db="EMBL/GenBank/DDBJ databases">
        <authorList>
            <person name="Sun Q."/>
            <person name="Mori K."/>
        </authorList>
    </citation>
    <scope>NUCLEOTIDE SEQUENCE [LARGE SCALE GENOMIC DNA]</scope>
    <source>
        <strain evidence="1 2">CECT 7955</strain>
    </source>
</reference>
<evidence type="ECO:0008006" key="3">
    <source>
        <dbReference type="Google" id="ProtNLM"/>
    </source>
</evidence>
<dbReference type="Proteomes" id="UP001589607">
    <property type="component" value="Unassembled WGS sequence"/>
</dbReference>
<organism evidence="1 2">
    <name type="scientific">Flavobacterium jumunjinense</name>
    <dbReference type="NCBI Taxonomy" id="998845"/>
    <lineage>
        <taxon>Bacteria</taxon>
        <taxon>Pseudomonadati</taxon>
        <taxon>Bacteroidota</taxon>
        <taxon>Flavobacteriia</taxon>
        <taxon>Flavobacteriales</taxon>
        <taxon>Flavobacteriaceae</taxon>
        <taxon>Flavobacterium</taxon>
    </lineage>
</organism>
<keyword evidence="2" id="KW-1185">Reference proteome</keyword>
<gene>
    <name evidence="1" type="ORF">ACFFVF_03485</name>
</gene>
<dbReference type="EMBL" id="JBHMEY010000008">
    <property type="protein sequence ID" value="MFB9095564.1"/>
    <property type="molecule type" value="Genomic_DNA"/>
</dbReference>